<evidence type="ECO:0000259" key="2">
    <source>
        <dbReference type="PROSITE" id="PS50213"/>
    </source>
</evidence>
<gene>
    <name evidence="3" type="ORF">Q8F55_007644</name>
</gene>
<feature type="chain" id="PRO_5045319760" description="FAS1 domain-containing protein" evidence="1">
    <location>
        <begin position="28"/>
        <end position="410"/>
    </location>
</feature>
<dbReference type="InterPro" id="IPR050904">
    <property type="entry name" value="Adhesion/Biosynth-related"/>
</dbReference>
<protein>
    <recommendedName>
        <fullName evidence="2">FAS1 domain-containing protein</fullName>
    </recommendedName>
</protein>
<accession>A0ABR3PUC0</accession>
<feature type="domain" description="FAS1" evidence="2">
    <location>
        <begin position="221"/>
        <end position="383"/>
    </location>
</feature>
<comment type="caution">
    <text evidence="3">The sequence shown here is derived from an EMBL/GenBank/DDBJ whole genome shotgun (WGS) entry which is preliminary data.</text>
</comment>
<organism evidence="3 4">
    <name type="scientific">Vanrija albida</name>
    <dbReference type="NCBI Taxonomy" id="181172"/>
    <lineage>
        <taxon>Eukaryota</taxon>
        <taxon>Fungi</taxon>
        <taxon>Dikarya</taxon>
        <taxon>Basidiomycota</taxon>
        <taxon>Agaricomycotina</taxon>
        <taxon>Tremellomycetes</taxon>
        <taxon>Trichosporonales</taxon>
        <taxon>Trichosporonaceae</taxon>
        <taxon>Vanrija</taxon>
    </lineage>
</organism>
<dbReference type="SUPFAM" id="SSF82153">
    <property type="entry name" value="FAS1 domain"/>
    <property type="match status" value="2"/>
</dbReference>
<keyword evidence="1" id="KW-0732">Signal</keyword>
<evidence type="ECO:0000256" key="1">
    <source>
        <dbReference type="SAM" id="SignalP"/>
    </source>
</evidence>
<name>A0ABR3PUC0_9TREE</name>
<dbReference type="InterPro" id="IPR000782">
    <property type="entry name" value="FAS1_domain"/>
</dbReference>
<keyword evidence="4" id="KW-1185">Reference proteome</keyword>
<dbReference type="GeneID" id="95988687"/>
<dbReference type="SMART" id="SM00554">
    <property type="entry name" value="FAS1"/>
    <property type="match status" value="2"/>
</dbReference>
<sequence length="410" mass="43978">MRISTASLSSAASVIIAAATLLALASARPLVNLDPSDAQAPFEAATAWWDHSNVAADSLTIWGRLTRDDNYAMLVRVLEFEQDTIALLDDPDAQLTFFAPSNDALRGGGRNPSAPSTLPDLAAALSSPSPHVHRARWKALAHSLLRYHVVPGVAPLSAIARNSTLPTALSGAGRAQRIHVEHSLVPLRPALRVNWWAKVVSSAPTTNGYIHTLDQALVPPSSVFEEMFLVSRYLSTTTAAVQRAGLDLGWEDGEGTPLVTMFAPSNDAWNALPADLHYFLFSRRGNKALRKLLEYHTVPGVLLHSEVVVGAEAEGEIKTDGTFKRTVAVDSGTGDRLKVTLEKARLLPINGAIKTSVKVNGAKAKVVDVPATNGAWHMIDKVLVPPARGASAKGGWADWQLWLDEWATSA</sequence>
<dbReference type="PANTHER" id="PTHR10900">
    <property type="entry name" value="PERIOSTIN-RELATED"/>
    <property type="match status" value="1"/>
</dbReference>
<dbReference type="InterPro" id="IPR036378">
    <property type="entry name" value="FAS1_dom_sf"/>
</dbReference>
<reference evidence="3 4" key="1">
    <citation type="submission" date="2023-08" db="EMBL/GenBank/DDBJ databases">
        <title>Annotated Genome Sequence of Vanrija albida AlHP1.</title>
        <authorList>
            <person name="Herzog R."/>
        </authorList>
    </citation>
    <scope>NUCLEOTIDE SEQUENCE [LARGE SCALE GENOMIC DNA]</scope>
    <source>
        <strain evidence="3 4">AlHP1</strain>
    </source>
</reference>
<dbReference type="EMBL" id="JBBXJM010000006">
    <property type="protein sequence ID" value="KAL1405962.1"/>
    <property type="molecule type" value="Genomic_DNA"/>
</dbReference>
<dbReference type="Pfam" id="PF02469">
    <property type="entry name" value="Fasciclin"/>
    <property type="match status" value="2"/>
</dbReference>
<dbReference type="PANTHER" id="PTHR10900:SF122">
    <property type="entry name" value="FAS1 DOMAIN-CONTAINING PROTEIN"/>
    <property type="match status" value="1"/>
</dbReference>
<evidence type="ECO:0000313" key="4">
    <source>
        <dbReference type="Proteomes" id="UP001565368"/>
    </source>
</evidence>
<dbReference type="Proteomes" id="UP001565368">
    <property type="component" value="Unassembled WGS sequence"/>
</dbReference>
<dbReference type="PROSITE" id="PS50213">
    <property type="entry name" value="FAS1"/>
    <property type="match status" value="2"/>
</dbReference>
<feature type="domain" description="FAS1" evidence="2">
    <location>
        <begin position="58"/>
        <end position="217"/>
    </location>
</feature>
<proteinExistence type="predicted"/>
<dbReference type="Gene3D" id="2.30.180.10">
    <property type="entry name" value="FAS1 domain"/>
    <property type="match status" value="2"/>
</dbReference>
<evidence type="ECO:0000313" key="3">
    <source>
        <dbReference type="EMBL" id="KAL1405962.1"/>
    </source>
</evidence>
<feature type="signal peptide" evidence="1">
    <location>
        <begin position="1"/>
        <end position="27"/>
    </location>
</feature>
<dbReference type="RefSeq" id="XP_069205906.1">
    <property type="nucleotide sequence ID" value="XM_069356065.1"/>
</dbReference>